<dbReference type="EMBL" id="JABEVY010000046">
    <property type="protein sequence ID" value="KAF5253118.1"/>
    <property type="molecule type" value="Genomic_DNA"/>
</dbReference>
<reference evidence="3 4" key="1">
    <citation type="journal article" date="2020" name="BMC Genomics">
        <title>Correction to: Identification and distribution of gene clusters required for synthesis of sphingolipid metabolism inhibitors in diverse species of the filamentous fungus Fusarium.</title>
        <authorList>
            <person name="Kim H.S."/>
            <person name="Lohmar J.M."/>
            <person name="Busman M."/>
            <person name="Brown D.W."/>
            <person name="Naumann T.A."/>
            <person name="Divon H.H."/>
            <person name="Lysoe E."/>
            <person name="Uhlig S."/>
            <person name="Proctor R.H."/>
        </authorList>
    </citation>
    <scope>NUCLEOTIDE SEQUENCE [LARGE SCALE GENOMIC DNA]</scope>
    <source>
        <strain evidence="3 4">NRRL 25214</strain>
    </source>
</reference>
<evidence type="ECO:0008006" key="5">
    <source>
        <dbReference type="Google" id="ProtNLM"/>
    </source>
</evidence>
<evidence type="ECO:0000313" key="4">
    <source>
        <dbReference type="Proteomes" id="UP000573603"/>
    </source>
</evidence>
<dbReference type="Proteomes" id="UP000573603">
    <property type="component" value="Unassembled WGS sequence"/>
</dbReference>
<evidence type="ECO:0000256" key="2">
    <source>
        <dbReference type="SAM" id="SignalP"/>
    </source>
</evidence>
<evidence type="ECO:0000256" key="1">
    <source>
        <dbReference type="SAM" id="MobiDB-lite"/>
    </source>
</evidence>
<evidence type="ECO:0000313" key="3">
    <source>
        <dbReference type="EMBL" id="KAF5253118.1"/>
    </source>
</evidence>
<keyword evidence="4" id="KW-1185">Reference proteome</keyword>
<name>A0A8H4ZUN5_9HYPO</name>
<feature type="signal peptide" evidence="2">
    <location>
        <begin position="1"/>
        <end position="20"/>
    </location>
</feature>
<keyword evidence="2" id="KW-0732">Signal</keyword>
<feature type="region of interest" description="Disordered" evidence="1">
    <location>
        <begin position="65"/>
        <end position="142"/>
    </location>
</feature>
<dbReference type="Gene3D" id="2.60.120.260">
    <property type="entry name" value="Galactose-binding domain-like"/>
    <property type="match status" value="1"/>
</dbReference>
<gene>
    <name evidence="3" type="ORF">FANTH_1949</name>
</gene>
<feature type="chain" id="PRO_5034535019" description="CBM-cenC domain-containing protein" evidence="2">
    <location>
        <begin position="21"/>
        <end position="287"/>
    </location>
</feature>
<sequence>MHWISIAALVSASLFPVASGSPGRPHSTTTSGISTTAVSVESSSIATVENPTTVTTTAAADVTTKATEATTTTNAESTTAEELTSTTKAETTSAAEASTTTTAETTTAEATTTTTDKTTTAEAISTTTTAAAGPTNAVQNGGFEDVPNTAWVLQGSTIADTGLAHTGTHFLQISVSNNVAIGQNSATQIINGLDTTLSYQLAFYYAIFSNPAPVIIPGTVCLLQVEKDSSVIAQPFLNFASLDSYQQFSINTTPTSDSLSLTIRLRCTNSRRVTVALGIDDVSIYSN</sequence>
<feature type="compositionally biased region" description="Low complexity" evidence="1">
    <location>
        <begin position="65"/>
        <end position="132"/>
    </location>
</feature>
<accession>A0A8H4ZUN5</accession>
<proteinExistence type="predicted"/>
<protein>
    <recommendedName>
        <fullName evidence="5">CBM-cenC domain-containing protein</fullName>
    </recommendedName>
</protein>
<comment type="caution">
    <text evidence="3">The sequence shown here is derived from an EMBL/GenBank/DDBJ whole genome shotgun (WGS) entry which is preliminary data.</text>
</comment>
<dbReference type="AlphaFoldDB" id="A0A8H4ZUN5"/>
<organism evidence="3 4">
    <name type="scientific">Fusarium anthophilum</name>
    <dbReference type="NCBI Taxonomy" id="48485"/>
    <lineage>
        <taxon>Eukaryota</taxon>
        <taxon>Fungi</taxon>
        <taxon>Dikarya</taxon>
        <taxon>Ascomycota</taxon>
        <taxon>Pezizomycotina</taxon>
        <taxon>Sordariomycetes</taxon>
        <taxon>Hypocreomycetidae</taxon>
        <taxon>Hypocreales</taxon>
        <taxon>Nectriaceae</taxon>
        <taxon>Fusarium</taxon>
        <taxon>Fusarium fujikuroi species complex</taxon>
    </lineage>
</organism>